<feature type="region of interest" description="Disordered" evidence="1">
    <location>
        <begin position="72"/>
        <end position="93"/>
    </location>
</feature>
<dbReference type="EMBL" id="GBEZ01024425">
    <property type="protein sequence ID" value="JAC62566.1"/>
    <property type="molecule type" value="Transcribed_RNA"/>
</dbReference>
<gene>
    <name evidence="2" type="ORF">TSPGSL018_23023</name>
</gene>
<evidence type="ECO:0000313" key="2">
    <source>
        <dbReference type="EMBL" id="JAC62566.1"/>
    </source>
</evidence>
<feature type="region of interest" description="Disordered" evidence="1">
    <location>
        <begin position="1"/>
        <end position="20"/>
    </location>
</feature>
<protein>
    <submittedName>
        <fullName evidence="2">Uncharacterized protein</fullName>
    </submittedName>
</protein>
<reference evidence="2" key="1">
    <citation type="submission" date="2014-05" db="EMBL/GenBank/DDBJ databases">
        <title>The transcriptome of the halophilic microalga Tetraselmis sp. GSL018 isolated from the Great Salt Lake, Utah.</title>
        <authorList>
            <person name="Jinkerson R.E."/>
            <person name="D'Adamo S."/>
            <person name="Posewitz M.C."/>
        </authorList>
    </citation>
    <scope>NUCLEOTIDE SEQUENCE</scope>
    <source>
        <strain evidence="2">GSL018</strain>
    </source>
</reference>
<proteinExistence type="predicted"/>
<name>A0A061QW79_9CHLO</name>
<dbReference type="AlphaFoldDB" id="A0A061QW79"/>
<evidence type="ECO:0000256" key="1">
    <source>
        <dbReference type="SAM" id="MobiDB-lite"/>
    </source>
</evidence>
<organism evidence="2">
    <name type="scientific">Tetraselmis sp. GSL018</name>
    <dbReference type="NCBI Taxonomy" id="582737"/>
    <lineage>
        <taxon>Eukaryota</taxon>
        <taxon>Viridiplantae</taxon>
        <taxon>Chlorophyta</taxon>
        <taxon>core chlorophytes</taxon>
        <taxon>Chlorodendrophyceae</taxon>
        <taxon>Chlorodendrales</taxon>
        <taxon>Chlorodendraceae</taxon>
        <taxon>Tetraselmis</taxon>
    </lineage>
</organism>
<sequence>MWVKGSNHSFDTSQGCLSPQSTCWRCSRKPGLCCGQLWRMHAFRSKQRITRGTTFAQLRTFNCSEPLLKSPLRHVPDSESSVDSSGKADSRARQGFSQPLLINSRLSHSRSCAEVLKVVETRAPGFDWINCATAISRLGQLCRHEAQPSLKGLRQSPEFELLLEMIENASWSFGPQAIANTLWALGKLECYPSGILLEVLAERALWCLNDFKPEELSIMS</sequence>
<feature type="non-terminal residue" evidence="2">
    <location>
        <position position="220"/>
    </location>
</feature>
<accession>A0A061QW79</accession>